<evidence type="ECO:0000313" key="1">
    <source>
        <dbReference type="EMBL" id="MDI4644437.1"/>
    </source>
</evidence>
<gene>
    <name evidence="1" type="ORF">KB449_05655</name>
</gene>
<sequence>MTVPVIVMLPVNGAGIRMLLSVWRLDSPESDQELPLGHYLQASRRRCGSCIQATIRMQDFITNPPAAH</sequence>
<protein>
    <submittedName>
        <fullName evidence="1">Uncharacterized protein</fullName>
    </submittedName>
</protein>
<comment type="caution">
    <text evidence="1">The sequence shown here is derived from an EMBL/GenBank/DDBJ whole genome shotgun (WGS) entry which is preliminary data.</text>
</comment>
<organism evidence="1 2">
    <name type="scientific">Cohnella hashimotonis</name>
    <dbReference type="NCBI Taxonomy" id="2826895"/>
    <lineage>
        <taxon>Bacteria</taxon>
        <taxon>Bacillati</taxon>
        <taxon>Bacillota</taxon>
        <taxon>Bacilli</taxon>
        <taxon>Bacillales</taxon>
        <taxon>Paenibacillaceae</taxon>
        <taxon>Cohnella</taxon>
    </lineage>
</organism>
<evidence type="ECO:0000313" key="2">
    <source>
        <dbReference type="Proteomes" id="UP001161691"/>
    </source>
</evidence>
<accession>A0ABT6TC76</accession>
<dbReference type="RefSeq" id="WP_282907441.1">
    <property type="nucleotide sequence ID" value="NZ_JAGRPV010000001.1"/>
</dbReference>
<dbReference type="EMBL" id="JAGRPV010000001">
    <property type="protein sequence ID" value="MDI4644437.1"/>
    <property type="molecule type" value="Genomic_DNA"/>
</dbReference>
<dbReference type="Proteomes" id="UP001161691">
    <property type="component" value="Unassembled WGS sequence"/>
</dbReference>
<keyword evidence="2" id="KW-1185">Reference proteome</keyword>
<reference evidence="1" key="1">
    <citation type="submission" date="2023-04" db="EMBL/GenBank/DDBJ databases">
        <title>Comparative genomic analysis of Cohnella hashimotonis sp. nov., isolated from the International Space Station.</title>
        <authorList>
            <person name="Venkateswaran K."/>
            <person name="Simpson A."/>
        </authorList>
    </citation>
    <scope>NUCLEOTIDE SEQUENCE</scope>
    <source>
        <strain evidence="1">F6_2S_P_1</strain>
    </source>
</reference>
<proteinExistence type="predicted"/>
<name>A0ABT6TC76_9BACL</name>